<evidence type="ECO:0000256" key="1">
    <source>
        <dbReference type="SAM" id="Phobius"/>
    </source>
</evidence>
<keyword evidence="3" id="KW-1185">Reference proteome</keyword>
<evidence type="ECO:0000313" key="2">
    <source>
        <dbReference type="EMBL" id="KOS05274.1"/>
    </source>
</evidence>
<evidence type="ECO:0000313" key="3">
    <source>
        <dbReference type="Proteomes" id="UP000037755"/>
    </source>
</evidence>
<keyword evidence="1" id="KW-0812">Transmembrane</keyword>
<dbReference type="AlphaFoldDB" id="A0A0M8MBK1"/>
<keyword evidence="1" id="KW-0472">Membrane</keyword>
<sequence length="95" mass="11440">MKKLRANMDRYFDRLDDRWRELPIGKQHQYTLYFFVGYLMLTAGVIAKVWYDTGKSENDMKIEHIENPVLKKRESPARLQDSVSTILKNKIYERK</sequence>
<dbReference type="OrthoDB" id="675530at2"/>
<dbReference type="EMBL" id="LIYD01000005">
    <property type="protein sequence ID" value="KOS05274.1"/>
    <property type="molecule type" value="Genomic_DNA"/>
</dbReference>
<protein>
    <submittedName>
        <fullName evidence="2">Nitrogen regulatory IIA protein</fullName>
    </submittedName>
</protein>
<comment type="caution">
    <text evidence="2">The sequence shown here is derived from an EMBL/GenBank/DDBJ whole genome shotgun (WGS) entry which is preliminary data.</text>
</comment>
<dbReference type="PATRIC" id="fig|1202724.3.peg.807"/>
<reference evidence="2 3" key="1">
    <citation type="submission" date="2015-08" db="EMBL/GenBank/DDBJ databases">
        <title>Whole genome sequence of Flavobacterium akiainvivens IK-1T, from decaying Wikstroemia oahuensis, an endemic Hawaiian shrub.</title>
        <authorList>
            <person name="Wan X."/>
            <person name="Hou S."/>
            <person name="Saito J."/>
            <person name="Donachie S."/>
        </authorList>
    </citation>
    <scope>NUCLEOTIDE SEQUENCE [LARGE SCALE GENOMIC DNA]</scope>
    <source>
        <strain evidence="2 3">IK-1</strain>
    </source>
</reference>
<accession>A0A0M8MBK1</accession>
<gene>
    <name evidence="2" type="ORF">AM493_03910</name>
</gene>
<dbReference type="RefSeq" id="WP_054406344.1">
    <property type="nucleotide sequence ID" value="NZ_FOYA01000006.1"/>
</dbReference>
<name>A0A0M8MBK1_9FLAO</name>
<organism evidence="2 3">
    <name type="scientific">Flavobacterium akiainvivens</name>
    <dbReference type="NCBI Taxonomy" id="1202724"/>
    <lineage>
        <taxon>Bacteria</taxon>
        <taxon>Pseudomonadati</taxon>
        <taxon>Bacteroidota</taxon>
        <taxon>Flavobacteriia</taxon>
        <taxon>Flavobacteriales</taxon>
        <taxon>Flavobacteriaceae</taxon>
        <taxon>Flavobacterium</taxon>
    </lineage>
</organism>
<keyword evidence="1" id="KW-1133">Transmembrane helix</keyword>
<dbReference type="Proteomes" id="UP000037755">
    <property type="component" value="Unassembled WGS sequence"/>
</dbReference>
<proteinExistence type="predicted"/>
<feature type="transmembrane region" description="Helical" evidence="1">
    <location>
        <begin position="30"/>
        <end position="51"/>
    </location>
</feature>
<dbReference type="STRING" id="1202724.AM493_03910"/>